<feature type="transmembrane region" description="Helical" evidence="1">
    <location>
        <begin position="138"/>
        <end position="157"/>
    </location>
</feature>
<keyword evidence="1" id="KW-1133">Transmembrane helix</keyword>
<comment type="caution">
    <text evidence="2">The sequence shown here is derived from an EMBL/GenBank/DDBJ whole genome shotgun (WGS) entry which is preliminary data.</text>
</comment>
<dbReference type="AlphaFoldDB" id="A0A2V5L047"/>
<dbReference type="EMBL" id="QJVD01000058">
    <property type="protein sequence ID" value="PYI64308.1"/>
    <property type="molecule type" value="Genomic_DNA"/>
</dbReference>
<dbReference type="RefSeq" id="WP_110503182.1">
    <property type="nucleotide sequence ID" value="NZ_QJVD01000058.1"/>
</dbReference>
<proteinExistence type="predicted"/>
<accession>A0A2V5L047</accession>
<feature type="transmembrane region" description="Helical" evidence="1">
    <location>
        <begin position="6"/>
        <end position="25"/>
    </location>
</feature>
<feature type="transmembrane region" description="Helical" evidence="1">
    <location>
        <begin position="99"/>
        <end position="118"/>
    </location>
</feature>
<evidence type="ECO:0000313" key="2">
    <source>
        <dbReference type="EMBL" id="PYI64308.1"/>
    </source>
</evidence>
<keyword evidence="1" id="KW-0812">Transmembrane</keyword>
<feature type="transmembrane region" description="Helical" evidence="1">
    <location>
        <begin position="169"/>
        <end position="191"/>
    </location>
</feature>
<keyword evidence="1" id="KW-0472">Membrane</keyword>
<feature type="transmembrane region" description="Helical" evidence="1">
    <location>
        <begin position="203"/>
        <end position="225"/>
    </location>
</feature>
<evidence type="ECO:0000256" key="1">
    <source>
        <dbReference type="SAM" id="Phobius"/>
    </source>
</evidence>
<protein>
    <submittedName>
        <fullName evidence="2">Uncharacterized protein</fullName>
    </submittedName>
</protein>
<name>A0A2V5L047_9MICC</name>
<dbReference type="Proteomes" id="UP000247832">
    <property type="component" value="Unassembled WGS sequence"/>
</dbReference>
<sequence>MTAVLQWAALVMCLGCTLWRLPALFRGRNRGVFWAFFLISMCVALSIPAIYLPVDVLLGGVNFANVVLRLGLFTAVFLLAAKIAAAYNAPKARAFIRGPLGLAVLIACSAGILITYLLSDLSGSSPGLAGFGDQPSVIAYTVIGRLYAGFAAACLIAPTGQAAFSRLPALDRAAALSMCLGFAGICLALVAQATPWRLSSIMGLLSFGSILFVATGLALVWVSYLRGPQKQ</sequence>
<reference evidence="2 3" key="1">
    <citation type="submission" date="2018-05" db="EMBL/GenBank/DDBJ databases">
        <title>Genetic diversity of glacier-inhabiting Cryobacterium bacteria in China and description of Cryobacterium mengkeensis sp. nov. and Arthrobacter glacialis sp. nov.</title>
        <authorList>
            <person name="Liu Q."/>
            <person name="Xin Y.-H."/>
        </authorList>
    </citation>
    <scope>NUCLEOTIDE SEQUENCE [LARGE SCALE GENOMIC DNA]</scope>
    <source>
        <strain evidence="2 3">LI2</strain>
    </source>
</reference>
<evidence type="ECO:0000313" key="3">
    <source>
        <dbReference type="Proteomes" id="UP000247832"/>
    </source>
</evidence>
<feature type="transmembrane region" description="Helical" evidence="1">
    <location>
        <begin position="66"/>
        <end position="87"/>
    </location>
</feature>
<dbReference type="OrthoDB" id="4937800at2"/>
<feature type="transmembrane region" description="Helical" evidence="1">
    <location>
        <begin position="32"/>
        <end position="54"/>
    </location>
</feature>
<keyword evidence="3" id="KW-1185">Reference proteome</keyword>
<gene>
    <name evidence="2" type="ORF">CVV68_22320</name>
</gene>
<organism evidence="2 3">
    <name type="scientific">Arthrobacter livingstonensis</name>
    <dbReference type="NCBI Taxonomy" id="670078"/>
    <lineage>
        <taxon>Bacteria</taxon>
        <taxon>Bacillati</taxon>
        <taxon>Actinomycetota</taxon>
        <taxon>Actinomycetes</taxon>
        <taxon>Micrococcales</taxon>
        <taxon>Micrococcaceae</taxon>
        <taxon>Arthrobacter</taxon>
    </lineage>
</organism>